<name>A0A4P6HKT0_9BACT</name>
<evidence type="ECO:0000256" key="6">
    <source>
        <dbReference type="SAM" id="MobiDB-lite"/>
    </source>
</evidence>
<keyword evidence="4" id="KW-0233">DNA recombination</keyword>
<feature type="domain" description="Core-binding (CB)" evidence="8">
    <location>
        <begin position="274"/>
        <end position="382"/>
    </location>
</feature>
<dbReference type="Proteomes" id="UP000293296">
    <property type="component" value="Chromosome"/>
</dbReference>
<dbReference type="Pfam" id="PF00589">
    <property type="entry name" value="Phage_integrase"/>
    <property type="match status" value="1"/>
</dbReference>
<dbReference type="GO" id="GO:0015074">
    <property type="term" value="P:DNA integration"/>
    <property type="evidence" value="ECO:0007669"/>
    <property type="project" value="UniProtKB-KW"/>
</dbReference>
<dbReference type="InterPro" id="IPR011010">
    <property type="entry name" value="DNA_brk_join_enz"/>
</dbReference>
<dbReference type="GO" id="GO:0006310">
    <property type="term" value="P:DNA recombination"/>
    <property type="evidence" value="ECO:0007669"/>
    <property type="project" value="UniProtKB-KW"/>
</dbReference>
<evidence type="ECO:0000259" key="8">
    <source>
        <dbReference type="PROSITE" id="PS51900"/>
    </source>
</evidence>
<dbReference type="SUPFAM" id="SSF56349">
    <property type="entry name" value="DNA breaking-rejoining enzymes"/>
    <property type="match status" value="1"/>
</dbReference>
<evidence type="ECO:0000313" key="9">
    <source>
        <dbReference type="EMBL" id="QAZ67256.1"/>
    </source>
</evidence>
<feature type="region of interest" description="Disordered" evidence="6">
    <location>
        <begin position="1"/>
        <end position="27"/>
    </location>
</feature>
<dbReference type="InterPro" id="IPR044068">
    <property type="entry name" value="CB"/>
</dbReference>
<evidence type="ECO:0000256" key="2">
    <source>
        <dbReference type="ARBA" id="ARBA00022908"/>
    </source>
</evidence>
<dbReference type="Gene3D" id="1.10.150.130">
    <property type="match status" value="1"/>
</dbReference>
<keyword evidence="3 5" id="KW-0238">DNA-binding</keyword>
<feature type="domain" description="Tyr recombinase" evidence="7">
    <location>
        <begin position="405"/>
        <end position="608"/>
    </location>
</feature>
<gene>
    <name evidence="9" type="ORF">C3Y92_08440</name>
</gene>
<evidence type="ECO:0000256" key="3">
    <source>
        <dbReference type="ARBA" id="ARBA00023125"/>
    </source>
</evidence>
<dbReference type="PANTHER" id="PTHR30349:SF41">
    <property type="entry name" value="INTEGRASE_RECOMBINASE PROTEIN MJ0367-RELATED"/>
    <property type="match status" value="1"/>
</dbReference>
<evidence type="ECO:0000256" key="4">
    <source>
        <dbReference type="ARBA" id="ARBA00023172"/>
    </source>
</evidence>
<proteinExistence type="inferred from homology"/>
<dbReference type="AlphaFoldDB" id="A0A4P6HKT0"/>
<organism evidence="9 10">
    <name type="scientific">Solidesulfovibrio carbinolicus</name>
    <dbReference type="NCBI Taxonomy" id="296842"/>
    <lineage>
        <taxon>Bacteria</taxon>
        <taxon>Pseudomonadati</taxon>
        <taxon>Thermodesulfobacteriota</taxon>
        <taxon>Desulfovibrionia</taxon>
        <taxon>Desulfovibrionales</taxon>
        <taxon>Desulfovibrionaceae</taxon>
        <taxon>Solidesulfovibrio</taxon>
    </lineage>
</organism>
<protein>
    <recommendedName>
        <fullName evidence="11">Tyr recombinase domain-containing protein</fullName>
    </recommendedName>
</protein>
<dbReference type="CDD" id="cd01184">
    <property type="entry name" value="INT_C_like_1"/>
    <property type="match status" value="1"/>
</dbReference>
<dbReference type="Pfam" id="PF20172">
    <property type="entry name" value="DUF6538"/>
    <property type="match status" value="1"/>
</dbReference>
<dbReference type="PANTHER" id="PTHR30349">
    <property type="entry name" value="PHAGE INTEGRASE-RELATED"/>
    <property type="match status" value="1"/>
</dbReference>
<evidence type="ECO:0000256" key="1">
    <source>
        <dbReference type="ARBA" id="ARBA00008857"/>
    </source>
</evidence>
<dbReference type="PROSITE" id="PS51900">
    <property type="entry name" value="CB"/>
    <property type="match status" value="1"/>
</dbReference>
<dbReference type="EMBL" id="CP026538">
    <property type="protein sequence ID" value="QAZ67256.1"/>
    <property type="molecule type" value="Genomic_DNA"/>
</dbReference>
<dbReference type="InterPro" id="IPR013762">
    <property type="entry name" value="Integrase-like_cat_sf"/>
</dbReference>
<evidence type="ECO:0000259" key="7">
    <source>
        <dbReference type="PROSITE" id="PS51898"/>
    </source>
</evidence>
<dbReference type="Gene3D" id="1.10.443.10">
    <property type="entry name" value="Intergrase catalytic core"/>
    <property type="match status" value="1"/>
</dbReference>
<comment type="similarity">
    <text evidence="1">Belongs to the 'phage' integrase family.</text>
</comment>
<dbReference type="PROSITE" id="PS51898">
    <property type="entry name" value="TYR_RECOMBINASE"/>
    <property type="match status" value="1"/>
</dbReference>
<keyword evidence="2" id="KW-0229">DNA integration</keyword>
<dbReference type="InterPro" id="IPR046668">
    <property type="entry name" value="DUF6538"/>
</dbReference>
<dbReference type="InterPro" id="IPR050090">
    <property type="entry name" value="Tyrosine_recombinase_XerCD"/>
</dbReference>
<dbReference type="KEGG" id="dcb:C3Y92_08440"/>
<evidence type="ECO:0008006" key="11">
    <source>
        <dbReference type="Google" id="ProtNLM"/>
    </source>
</evidence>
<sequence length="626" mass="70415">MSQASAALQGRREALSPPRSSSRILPGDSQSVVHSIRRSSPTYLYLKGNLYYFRYAFPKACRDLLGHAEIRISLKTGYVREARHRASGLYALLLKLIGGGLLDYQEIRSQLVQWLACLLEEPDKQPISQKEIRERLNGYLRALLEKDDMNVHPRKGVSGPDIELTAAQLLASNASLLSRLVENPDSLVKSVTECIPVLISEGVFKPEEISNENVLQIVKAHLKAQVLNNKIKAARASGDYLMEQAVFAAPYKPYPPVAEEAVVQGGQSDSVGGELLSEFIEKYIKTKISDGAWKDHGVADHRGRLFNLVEILGDKVVSDVSRDDMRHFRDVLRRLPPNRTKLKKYKGKTINDILEMNPADVLSVKTVNVIVETASSMFDWGVREGHLSQNPAKGLSIKDDRQEIGLRDAFSPEDIRKIFASDHYVKGDFKHPSFFWAPLIAVYTGMRLEEVCQLSLDDIYESEQGNIWVIDVNANLYRDGIGRKLLKNKNAARIIPIHQDLIQVGLLDHRDCLKKQGVERLFPELNKTALSPKFGKQPGKVFGKLVRALDLGGNKTFHSLRHSFSDFFKVKGLHNDTFRQIFGHEIPELAGRQYGSKFDARTCYEEIVSKLDYGIDISLVNAKPYL</sequence>
<keyword evidence="10" id="KW-1185">Reference proteome</keyword>
<dbReference type="GO" id="GO:0003677">
    <property type="term" value="F:DNA binding"/>
    <property type="evidence" value="ECO:0007669"/>
    <property type="project" value="UniProtKB-UniRule"/>
</dbReference>
<reference evidence="9 10" key="1">
    <citation type="submission" date="2018-02" db="EMBL/GenBank/DDBJ databases">
        <title>Genome sequence of Desulfovibrio carbinolicus DSM 3852.</title>
        <authorList>
            <person name="Wilbanks E."/>
            <person name="Skennerton C.T."/>
            <person name="Orphan V.J."/>
        </authorList>
    </citation>
    <scope>NUCLEOTIDE SEQUENCE [LARGE SCALE GENOMIC DNA]</scope>
    <source>
        <strain evidence="9 10">DSM 3852</strain>
    </source>
</reference>
<evidence type="ECO:0000256" key="5">
    <source>
        <dbReference type="PROSITE-ProRule" id="PRU01248"/>
    </source>
</evidence>
<dbReference type="InterPro" id="IPR002104">
    <property type="entry name" value="Integrase_catalytic"/>
</dbReference>
<accession>A0A4P6HKT0</accession>
<dbReference type="InterPro" id="IPR010998">
    <property type="entry name" value="Integrase_recombinase_N"/>
</dbReference>
<evidence type="ECO:0000313" key="10">
    <source>
        <dbReference type="Proteomes" id="UP000293296"/>
    </source>
</evidence>